<comment type="similarity">
    <text evidence="1">In the C-terminal section; belongs to the class-I pyridoxal-phosphate-dependent aminotransferase family.</text>
</comment>
<dbReference type="Pfam" id="PF00155">
    <property type="entry name" value="Aminotran_1_2"/>
    <property type="match status" value="1"/>
</dbReference>
<dbReference type="CDD" id="cd00609">
    <property type="entry name" value="AAT_like"/>
    <property type="match status" value="1"/>
</dbReference>
<protein>
    <submittedName>
        <fullName evidence="7">PLP-dependent aminotransferase family protein</fullName>
    </submittedName>
</protein>
<dbReference type="Gene3D" id="1.10.10.10">
    <property type="entry name" value="Winged helix-like DNA-binding domain superfamily/Winged helix DNA-binding domain"/>
    <property type="match status" value="1"/>
</dbReference>
<dbReference type="PRINTS" id="PR00035">
    <property type="entry name" value="HTHGNTR"/>
</dbReference>
<dbReference type="GO" id="GO:0030170">
    <property type="term" value="F:pyridoxal phosphate binding"/>
    <property type="evidence" value="ECO:0007669"/>
    <property type="project" value="InterPro"/>
</dbReference>
<keyword evidence="2" id="KW-0663">Pyridoxal phosphate</keyword>
<dbReference type="SUPFAM" id="SSF53383">
    <property type="entry name" value="PLP-dependent transferases"/>
    <property type="match status" value="1"/>
</dbReference>
<dbReference type="OrthoDB" id="594134at2"/>
<dbReference type="SMART" id="SM00345">
    <property type="entry name" value="HTH_GNTR"/>
    <property type="match status" value="1"/>
</dbReference>
<dbReference type="GO" id="GO:0008483">
    <property type="term" value="F:transaminase activity"/>
    <property type="evidence" value="ECO:0007669"/>
    <property type="project" value="UniProtKB-KW"/>
</dbReference>
<keyword evidence="4" id="KW-0238">DNA-binding</keyword>
<dbReference type="PROSITE" id="PS50949">
    <property type="entry name" value="HTH_GNTR"/>
    <property type="match status" value="1"/>
</dbReference>
<keyword evidence="7" id="KW-0032">Aminotransferase</keyword>
<dbReference type="PANTHER" id="PTHR46577">
    <property type="entry name" value="HTH-TYPE TRANSCRIPTIONAL REGULATORY PROTEIN GABR"/>
    <property type="match status" value="1"/>
</dbReference>
<name>A0A3A9ZQB7_9ACTN</name>
<dbReference type="InterPro" id="IPR036388">
    <property type="entry name" value="WH-like_DNA-bd_sf"/>
</dbReference>
<keyword evidence="8" id="KW-1185">Reference proteome</keyword>
<evidence type="ECO:0000256" key="4">
    <source>
        <dbReference type="ARBA" id="ARBA00023125"/>
    </source>
</evidence>
<sequence length="467" mass="50207">MSLGLDLHLDLSPVRPGRSLEAALRAAILDGRLSPDTRLPAARTLAADLGISRNTVADVYAQLAAEGWLESRVGAGTWVSAQTPSYVQAGPRQRAVRRRWIDLRGGIPDAAGFARREWASAARQATLDVTTAELGYPDPAGTTRLRGALSSYLARTRGVAVERERVVVGQGFGELLVLLCRALRQRGATRIAVEEYGHDTHRRLIASTGITPVPVAVDGDGADVQVLEKLDVSAVLLTPAHQFPVGVPLAADRRRWLVGWAERRDALVIEDDYDGEFRYDRRAIGALQSLAPERVAYLGTASKAVAPAVGLAWGVLPTWLLPDVLEQRALSGGQPAALHQLALARFVEAHDYDRTVRRLRATYRSRRQRLEEIVADRLPGCEVTGLAAGLQCLVTLPAGTAEEVVEQEAAARGLRLEGLGCFRFGPGRKPHGPALVIGYGGPAPGQYETALALVVESIRGSARGRAD</sequence>
<dbReference type="GO" id="GO:0003677">
    <property type="term" value="F:DNA binding"/>
    <property type="evidence" value="ECO:0007669"/>
    <property type="project" value="UniProtKB-KW"/>
</dbReference>
<dbReference type="InterPro" id="IPR051446">
    <property type="entry name" value="HTH_trans_reg/aminotransferase"/>
</dbReference>
<evidence type="ECO:0000313" key="8">
    <source>
        <dbReference type="Proteomes" id="UP000279968"/>
    </source>
</evidence>
<dbReference type="Proteomes" id="UP000279968">
    <property type="component" value="Unassembled WGS sequence"/>
</dbReference>
<evidence type="ECO:0000256" key="2">
    <source>
        <dbReference type="ARBA" id="ARBA00022898"/>
    </source>
</evidence>
<dbReference type="Pfam" id="PF00392">
    <property type="entry name" value="GntR"/>
    <property type="match status" value="1"/>
</dbReference>
<dbReference type="InterPro" id="IPR036390">
    <property type="entry name" value="WH_DNA-bd_sf"/>
</dbReference>
<dbReference type="EMBL" id="RBAN01000012">
    <property type="protein sequence ID" value="RKN49726.1"/>
    <property type="molecule type" value="Genomic_DNA"/>
</dbReference>
<evidence type="ECO:0000256" key="5">
    <source>
        <dbReference type="ARBA" id="ARBA00023163"/>
    </source>
</evidence>
<dbReference type="RefSeq" id="WP_120783485.1">
    <property type="nucleotide sequence ID" value="NZ_JBHLUP010000008.1"/>
</dbReference>
<dbReference type="GO" id="GO:0003700">
    <property type="term" value="F:DNA-binding transcription factor activity"/>
    <property type="evidence" value="ECO:0007669"/>
    <property type="project" value="InterPro"/>
</dbReference>
<dbReference type="CDD" id="cd07377">
    <property type="entry name" value="WHTH_GntR"/>
    <property type="match status" value="1"/>
</dbReference>
<dbReference type="InterPro" id="IPR015421">
    <property type="entry name" value="PyrdxlP-dep_Trfase_major"/>
</dbReference>
<dbReference type="Gene3D" id="3.40.640.10">
    <property type="entry name" value="Type I PLP-dependent aspartate aminotransferase-like (Major domain)"/>
    <property type="match status" value="1"/>
</dbReference>
<keyword evidence="5" id="KW-0804">Transcription</keyword>
<evidence type="ECO:0000256" key="3">
    <source>
        <dbReference type="ARBA" id="ARBA00023015"/>
    </source>
</evidence>
<organism evidence="7 8">
    <name type="scientific">Micromonospora costi</name>
    <dbReference type="NCBI Taxonomy" id="1530042"/>
    <lineage>
        <taxon>Bacteria</taxon>
        <taxon>Bacillati</taxon>
        <taxon>Actinomycetota</taxon>
        <taxon>Actinomycetes</taxon>
        <taxon>Micromonosporales</taxon>
        <taxon>Micromonosporaceae</taxon>
        <taxon>Micromonospora</taxon>
    </lineage>
</organism>
<comment type="caution">
    <text evidence="7">The sequence shown here is derived from an EMBL/GenBank/DDBJ whole genome shotgun (WGS) entry which is preliminary data.</text>
</comment>
<dbReference type="InterPro" id="IPR000524">
    <property type="entry name" value="Tscrpt_reg_HTH_GntR"/>
</dbReference>
<dbReference type="InterPro" id="IPR004839">
    <property type="entry name" value="Aminotransferase_I/II_large"/>
</dbReference>
<evidence type="ECO:0000259" key="6">
    <source>
        <dbReference type="PROSITE" id="PS50949"/>
    </source>
</evidence>
<gene>
    <name evidence="7" type="ORF">D7193_32405</name>
</gene>
<dbReference type="PANTHER" id="PTHR46577:SF1">
    <property type="entry name" value="HTH-TYPE TRANSCRIPTIONAL REGULATORY PROTEIN GABR"/>
    <property type="match status" value="1"/>
</dbReference>
<evidence type="ECO:0000256" key="1">
    <source>
        <dbReference type="ARBA" id="ARBA00005384"/>
    </source>
</evidence>
<feature type="domain" description="HTH gntR-type" evidence="6">
    <location>
        <begin position="14"/>
        <end position="82"/>
    </location>
</feature>
<dbReference type="AlphaFoldDB" id="A0A3A9ZQB7"/>
<proteinExistence type="inferred from homology"/>
<reference evidence="7 8" key="1">
    <citation type="journal article" date="2015" name="Int. J. Syst. Evol. Microbiol.">
        <title>Micromonospora costi sp. nov., isolated from a leaf of Costus speciosus.</title>
        <authorList>
            <person name="Thawai C."/>
        </authorList>
    </citation>
    <scope>NUCLEOTIDE SEQUENCE [LARGE SCALE GENOMIC DNA]</scope>
    <source>
        <strain evidence="7 8">CS1-12</strain>
    </source>
</reference>
<dbReference type="InterPro" id="IPR015424">
    <property type="entry name" value="PyrdxlP-dep_Trfase"/>
</dbReference>
<keyword evidence="3" id="KW-0805">Transcription regulation</keyword>
<evidence type="ECO:0000313" key="7">
    <source>
        <dbReference type="EMBL" id="RKN49726.1"/>
    </source>
</evidence>
<dbReference type="SUPFAM" id="SSF46785">
    <property type="entry name" value="Winged helix' DNA-binding domain"/>
    <property type="match status" value="1"/>
</dbReference>
<keyword evidence="7" id="KW-0808">Transferase</keyword>
<accession>A0A3A9ZQB7</accession>